<name>A0A427YV06_9TREE</name>
<dbReference type="Gene3D" id="3.40.50.1820">
    <property type="entry name" value="alpha/beta hydrolase"/>
    <property type="match status" value="1"/>
</dbReference>
<dbReference type="GO" id="GO:0016787">
    <property type="term" value="F:hydrolase activity"/>
    <property type="evidence" value="ECO:0007669"/>
    <property type="project" value="UniProtKB-KW"/>
</dbReference>
<dbReference type="InterPro" id="IPR029058">
    <property type="entry name" value="AB_hydrolase_fold"/>
</dbReference>
<dbReference type="EMBL" id="RSCD01000001">
    <property type="protein sequence ID" value="RSH94968.1"/>
    <property type="molecule type" value="Genomic_DNA"/>
</dbReference>
<organism evidence="3 4">
    <name type="scientific">Saitozyma podzolica</name>
    <dbReference type="NCBI Taxonomy" id="1890683"/>
    <lineage>
        <taxon>Eukaryota</taxon>
        <taxon>Fungi</taxon>
        <taxon>Dikarya</taxon>
        <taxon>Basidiomycota</taxon>
        <taxon>Agaricomycotina</taxon>
        <taxon>Tremellomycetes</taxon>
        <taxon>Tremellales</taxon>
        <taxon>Trimorphomycetaceae</taxon>
        <taxon>Saitozyma</taxon>
    </lineage>
</organism>
<evidence type="ECO:0000256" key="1">
    <source>
        <dbReference type="ARBA" id="ARBA00022801"/>
    </source>
</evidence>
<proteinExistence type="predicted"/>
<evidence type="ECO:0000259" key="2">
    <source>
        <dbReference type="Pfam" id="PF20434"/>
    </source>
</evidence>
<comment type="caution">
    <text evidence="3">The sequence shown here is derived from an EMBL/GenBank/DDBJ whole genome shotgun (WGS) entry which is preliminary data.</text>
</comment>
<feature type="domain" description="BD-FAE-like" evidence="2">
    <location>
        <begin position="20"/>
        <end position="263"/>
    </location>
</feature>
<dbReference type="PANTHER" id="PTHR48081">
    <property type="entry name" value="AB HYDROLASE SUPERFAMILY PROTEIN C4A8.06C"/>
    <property type="match status" value="1"/>
</dbReference>
<keyword evidence="1" id="KW-0378">Hydrolase</keyword>
<dbReference type="AlphaFoldDB" id="A0A427YV06"/>
<dbReference type="SUPFAM" id="SSF53474">
    <property type="entry name" value="alpha/beta-Hydrolases"/>
    <property type="match status" value="1"/>
</dbReference>
<sequence length="439" mass="47896">MTDFKTVVFAQHDGVDIALDYKLPKSAGPDHKAPILLWFHGGGLLQGTRTCAWSHLVSAPEKHGLCLVTADYRLAPQTRMPGIMADIKAVMDYLGSPAFLSETNHAVDQSKIVVSGGSAGGWLALLVASGIGFEACGLEPPAKPLAVAPLYPMTDITDRFFTTKQHPVSYIKRIIDHAEVAPYLDPKAPQSSWSALDSPRSKCYPYMVQESLEQELLLDCTGIPPEAFSIAPAIASGQFSLPPSYFVHGTIDDKVPIRQSQDVVDACKAKGLDVTFEVLEGVDHLFDMDAKYTLDGITGHKTQIFHDLGEEVYLTASIPKACDLLEEMSLSKNVLSCAISLSRNATFCSLLLLVWPLKSLAHDDWTYENLTSSPVLALEVTSSFRRRVESELEMPTVALVRLIWSASAYRVIAHQLARRRSASSVAPFPPSITQNTEPG</sequence>
<evidence type="ECO:0000313" key="3">
    <source>
        <dbReference type="EMBL" id="RSH94968.1"/>
    </source>
</evidence>
<dbReference type="PANTHER" id="PTHR48081:SF3">
    <property type="entry name" value="ALPHA_BETA HYDROLASE FOLD-3 DOMAIN-CONTAINING PROTEIN"/>
    <property type="match status" value="1"/>
</dbReference>
<keyword evidence="4" id="KW-1185">Reference proteome</keyword>
<dbReference type="InterPro" id="IPR049492">
    <property type="entry name" value="BD-FAE-like_dom"/>
</dbReference>
<dbReference type="InterPro" id="IPR050300">
    <property type="entry name" value="GDXG_lipolytic_enzyme"/>
</dbReference>
<dbReference type="OrthoDB" id="408631at2759"/>
<gene>
    <name evidence="3" type="ORF">EHS25_000053</name>
</gene>
<dbReference type="Proteomes" id="UP000279259">
    <property type="component" value="Unassembled WGS sequence"/>
</dbReference>
<dbReference type="STRING" id="1890683.A0A427YV06"/>
<evidence type="ECO:0000313" key="4">
    <source>
        <dbReference type="Proteomes" id="UP000279259"/>
    </source>
</evidence>
<dbReference type="Pfam" id="PF20434">
    <property type="entry name" value="BD-FAE"/>
    <property type="match status" value="1"/>
</dbReference>
<accession>A0A427YV06</accession>
<protein>
    <recommendedName>
        <fullName evidence="2">BD-FAE-like domain-containing protein</fullName>
    </recommendedName>
</protein>
<reference evidence="3 4" key="1">
    <citation type="submission" date="2018-11" db="EMBL/GenBank/DDBJ databases">
        <title>Genome sequence of Saitozyma podzolica DSM 27192.</title>
        <authorList>
            <person name="Aliyu H."/>
            <person name="Gorte O."/>
            <person name="Ochsenreither K."/>
        </authorList>
    </citation>
    <scope>NUCLEOTIDE SEQUENCE [LARGE SCALE GENOMIC DNA]</scope>
    <source>
        <strain evidence="3 4">DSM 27192</strain>
    </source>
</reference>